<protein>
    <submittedName>
        <fullName evidence="1">Uncharacterized protein</fullName>
    </submittedName>
</protein>
<reference evidence="1" key="2">
    <citation type="submission" date="2022-01" db="EMBL/GenBank/DDBJ databases">
        <authorList>
            <person name="Yamashiro T."/>
            <person name="Shiraishi A."/>
            <person name="Satake H."/>
            <person name="Nakayama K."/>
        </authorList>
    </citation>
    <scope>NUCLEOTIDE SEQUENCE</scope>
</reference>
<evidence type="ECO:0000313" key="2">
    <source>
        <dbReference type="Proteomes" id="UP001151760"/>
    </source>
</evidence>
<name>A0ABQ5FWV7_9ASTR</name>
<organism evidence="1 2">
    <name type="scientific">Tanacetum coccineum</name>
    <dbReference type="NCBI Taxonomy" id="301880"/>
    <lineage>
        <taxon>Eukaryota</taxon>
        <taxon>Viridiplantae</taxon>
        <taxon>Streptophyta</taxon>
        <taxon>Embryophyta</taxon>
        <taxon>Tracheophyta</taxon>
        <taxon>Spermatophyta</taxon>
        <taxon>Magnoliopsida</taxon>
        <taxon>eudicotyledons</taxon>
        <taxon>Gunneridae</taxon>
        <taxon>Pentapetalae</taxon>
        <taxon>asterids</taxon>
        <taxon>campanulids</taxon>
        <taxon>Asterales</taxon>
        <taxon>Asteraceae</taxon>
        <taxon>Asteroideae</taxon>
        <taxon>Anthemideae</taxon>
        <taxon>Anthemidinae</taxon>
        <taxon>Tanacetum</taxon>
    </lineage>
</organism>
<reference evidence="1" key="1">
    <citation type="journal article" date="2022" name="Int. J. Mol. Sci.">
        <title>Draft Genome of Tanacetum Coccineum: Genomic Comparison of Closely Related Tanacetum-Family Plants.</title>
        <authorList>
            <person name="Yamashiro T."/>
            <person name="Shiraishi A."/>
            <person name="Nakayama K."/>
            <person name="Satake H."/>
        </authorList>
    </citation>
    <scope>NUCLEOTIDE SEQUENCE</scope>
</reference>
<gene>
    <name evidence="1" type="ORF">Tco_1019338</name>
</gene>
<evidence type="ECO:0000313" key="1">
    <source>
        <dbReference type="EMBL" id="GJT67858.1"/>
    </source>
</evidence>
<comment type="caution">
    <text evidence="1">The sequence shown here is derived from an EMBL/GenBank/DDBJ whole genome shotgun (WGS) entry which is preliminary data.</text>
</comment>
<dbReference type="Proteomes" id="UP001151760">
    <property type="component" value="Unassembled WGS sequence"/>
</dbReference>
<sequence length="211" mass="22179">MGILVVPLLEGSLIVFLKVAPDSRITGRKGCSSSSLLYPLFTSSVTASPLEEGGDRTDFVTGPSLRTIGPSARLLLGYDLGYPLLYWLRTTGRSGSGFDAGSIRAEEAIGAGSEEIYVPEWTERSLGVQALSALLLDICLVVPATNVLSTVVIVPHTDPSVSVEDYDNPDSADVVPENATLGSESEGNIDASARGGFTFSQLGDEVRDAVL</sequence>
<dbReference type="EMBL" id="BQNB010017846">
    <property type="protein sequence ID" value="GJT67858.1"/>
    <property type="molecule type" value="Genomic_DNA"/>
</dbReference>
<keyword evidence="2" id="KW-1185">Reference proteome</keyword>
<accession>A0ABQ5FWV7</accession>
<proteinExistence type="predicted"/>